<accession>A0A8S5MET9</accession>
<protein>
    <submittedName>
        <fullName evidence="1">3-deoxy-D-manno-oct-2-ulosonic acid (Kdo) hydroxylase</fullName>
    </submittedName>
</protein>
<proteinExistence type="predicted"/>
<dbReference type="EMBL" id="BK014887">
    <property type="protein sequence ID" value="DAD80774.1"/>
    <property type="molecule type" value="Genomic_DNA"/>
</dbReference>
<name>A0A8S5MET9_9CAUD</name>
<organism evidence="1">
    <name type="scientific">Siphoviridae sp. ctet217</name>
    <dbReference type="NCBI Taxonomy" id="2826409"/>
    <lineage>
        <taxon>Viruses</taxon>
        <taxon>Duplodnaviria</taxon>
        <taxon>Heunggongvirae</taxon>
        <taxon>Uroviricota</taxon>
        <taxon>Caudoviricetes</taxon>
    </lineage>
</organism>
<evidence type="ECO:0000313" key="1">
    <source>
        <dbReference type="EMBL" id="DAD80774.1"/>
    </source>
</evidence>
<reference evidence="1" key="1">
    <citation type="journal article" date="2021" name="Proc. Natl. Acad. Sci. U.S.A.">
        <title>A Catalog of Tens of Thousands of Viruses from Human Metagenomes Reveals Hidden Associations with Chronic Diseases.</title>
        <authorList>
            <person name="Tisza M.J."/>
            <person name="Buck C.B."/>
        </authorList>
    </citation>
    <scope>NUCLEOTIDE SEQUENCE</scope>
    <source>
        <strain evidence="1">Ctet217</strain>
    </source>
</reference>
<sequence length="29" mass="3355">MPYFTILSICGKINIRKSPILRVFCNITL</sequence>